<evidence type="ECO:0000259" key="2">
    <source>
        <dbReference type="Pfam" id="PF14363"/>
    </source>
</evidence>
<dbReference type="Pfam" id="PF14363">
    <property type="entry name" value="AAA_assoc"/>
    <property type="match status" value="1"/>
</dbReference>
<protein>
    <submittedName>
        <fullName evidence="4">Uncharacterized protein</fullName>
    </submittedName>
</protein>
<dbReference type="InterPro" id="IPR025753">
    <property type="entry name" value="AAA_N_dom"/>
</dbReference>
<feature type="domain" description="AAA+ ATPase At3g28540-like C-terminal" evidence="3">
    <location>
        <begin position="224"/>
        <end position="283"/>
    </location>
</feature>
<evidence type="ECO:0000313" key="4">
    <source>
        <dbReference type="EMBL" id="KAJ9709754.1"/>
    </source>
</evidence>
<dbReference type="AlphaFoldDB" id="A0AA39AR67"/>
<comment type="caution">
    <text evidence="4">The sequence shown here is derived from an EMBL/GenBank/DDBJ whole genome shotgun (WGS) entry which is preliminary data.</text>
</comment>
<dbReference type="PANTHER" id="PTHR23070">
    <property type="entry name" value="BCS1 AAA-TYPE ATPASE"/>
    <property type="match status" value="1"/>
</dbReference>
<feature type="domain" description="AAA-type ATPase N-terminal" evidence="2">
    <location>
        <begin position="1"/>
        <end position="55"/>
    </location>
</feature>
<dbReference type="InterPro" id="IPR058017">
    <property type="entry name" value="At3g28540-like_C"/>
</dbReference>
<name>A0AA39AR67_VITRO</name>
<gene>
    <name evidence="4" type="ORF">PVL29_001296</name>
</gene>
<reference evidence="4 5" key="1">
    <citation type="journal article" date="2023" name="BMC Biotechnol.">
        <title>Vitis rotundifolia cv Carlos genome sequencing.</title>
        <authorList>
            <person name="Huff M."/>
            <person name="Hulse-Kemp A."/>
            <person name="Scheffler B."/>
            <person name="Youngblood R."/>
            <person name="Simpson S."/>
            <person name="Babiker E."/>
            <person name="Staton M."/>
        </authorList>
    </citation>
    <scope>NUCLEOTIDE SEQUENCE [LARGE SCALE GENOMIC DNA]</scope>
    <source>
        <tissue evidence="4">Leaf</tissue>
    </source>
</reference>
<accession>A0AA39AR67</accession>
<evidence type="ECO:0000313" key="5">
    <source>
        <dbReference type="Proteomes" id="UP001168098"/>
    </source>
</evidence>
<evidence type="ECO:0000256" key="1">
    <source>
        <dbReference type="ARBA" id="ARBA00022801"/>
    </source>
</evidence>
<proteinExistence type="predicted"/>
<evidence type="ECO:0000259" key="3">
    <source>
        <dbReference type="Pfam" id="PF25568"/>
    </source>
</evidence>
<dbReference type="InterPro" id="IPR027417">
    <property type="entry name" value="P-loop_NTPase"/>
</dbReference>
<organism evidence="4 5">
    <name type="scientific">Vitis rotundifolia</name>
    <name type="common">Muscadine grape</name>
    <dbReference type="NCBI Taxonomy" id="103349"/>
    <lineage>
        <taxon>Eukaryota</taxon>
        <taxon>Viridiplantae</taxon>
        <taxon>Streptophyta</taxon>
        <taxon>Embryophyta</taxon>
        <taxon>Tracheophyta</taxon>
        <taxon>Spermatophyta</taxon>
        <taxon>Magnoliopsida</taxon>
        <taxon>eudicotyledons</taxon>
        <taxon>Gunneridae</taxon>
        <taxon>Pentapetalae</taxon>
        <taxon>rosids</taxon>
        <taxon>Vitales</taxon>
        <taxon>Vitaceae</taxon>
        <taxon>Viteae</taxon>
        <taxon>Vitis</taxon>
    </lineage>
</organism>
<dbReference type="Gene3D" id="6.10.280.40">
    <property type="match status" value="1"/>
</dbReference>
<keyword evidence="5" id="KW-1185">Reference proteome</keyword>
<dbReference type="Pfam" id="PF25568">
    <property type="entry name" value="AAA_lid_At3g28540"/>
    <property type="match status" value="1"/>
</dbReference>
<sequence>MYKACEIFLHTKIPASVQKLKVFQAPEGKNLSIAIGEGEKAIDIFEGIQVKWEMVYTKKQSNEAIDYESRSMELSFPKKNMKKILSSYLPYVVDRSEAFIEENKVLKLYSYCGSWESTNLNHPSTFETLAMDSKLKQDLDQFVKRKKHYKRSSPVSVATQEFRRLLVSIRNQSILVIEDIDCSSELQGQQAEGHNLNDSQLMLYELLNSIDGLWSSCGDKQIITLASNYLGIKDHKFPEIEKLIVEVEVTPAAIAEELMKSEEAGIALRRLVVFLKRVMTVQNEATDGEDTNEKGNESPSN</sequence>
<dbReference type="InterPro" id="IPR050747">
    <property type="entry name" value="Mitochondrial_chaperone_BCS1"/>
</dbReference>
<dbReference type="Proteomes" id="UP001168098">
    <property type="component" value="Unassembled WGS sequence"/>
</dbReference>
<dbReference type="EMBL" id="JARBHA010000001">
    <property type="protein sequence ID" value="KAJ9709754.1"/>
    <property type="molecule type" value="Genomic_DNA"/>
</dbReference>
<dbReference type="GO" id="GO:0016787">
    <property type="term" value="F:hydrolase activity"/>
    <property type="evidence" value="ECO:0007669"/>
    <property type="project" value="UniProtKB-KW"/>
</dbReference>
<keyword evidence="1" id="KW-0378">Hydrolase</keyword>
<dbReference type="SUPFAM" id="SSF52540">
    <property type="entry name" value="P-loop containing nucleoside triphosphate hydrolases"/>
    <property type="match status" value="1"/>
</dbReference>